<gene>
    <name evidence="1" type="ORF">PILCRDRAFT_24417</name>
</gene>
<organism evidence="1 2">
    <name type="scientific">Piloderma croceum (strain F 1598)</name>
    <dbReference type="NCBI Taxonomy" id="765440"/>
    <lineage>
        <taxon>Eukaryota</taxon>
        <taxon>Fungi</taxon>
        <taxon>Dikarya</taxon>
        <taxon>Basidiomycota</taxon>
        <taxon>Agaricomycotina</taxon>
        <taxon>Agaricomycetes</taxon>
        <taxon>Agaricomycetidae</taxon>
        <taxon>Atheliales</taxon>
        <taxon>Atheliaceae</taxon>
        <taxon>Piloderma</taxon>
    </lineage>
</organism>
<evidence type="ECO:0000313" key="1">
    <source>
        <dbReference type="EMBL" id="KIM88668.1"/>
    </source>
</evidence>
<dbReference type="PANTHER" id="PTHR13608">
    <property type="entry name" value="ARMADILLO-LIKE HELICAL DOMAIN-CONTAINING PROTEIN 3"/>
    <property type="match status" value="1"/>
</dbReference>
<dbReference type="PANTHER" id="PTHR13608:SF3">
    <property type="entry name" value="ARMADILLO-LIKE HELICAL DOMAIN-CONTAINING PROTEIN 3"/>
    <property type="match status" value="1"/>
</dbReference>
<dbReference type="InParanoid" id="A0A0C3BQA6"/>
<proteinExistence type="predicted"/>
<evidence type="ECO:0000313" key="2">
    <source>
        <dbReference type="Proteomes" id="UP000054166"/>
    </source>
</evidence>
<reference evidence="1 2" key="1">
    <citation type="submission" date="2014-04" db="EMBL/GenBank/DDBJ databases">
        <authorList>
            <consortium name="DOE Joint Genome Institute"/>
            <person name="Kuo A."/>
            <person name="Tarkka M."/>
            <person name="Buscot F."/>
            <person name="Kohler A."/>
            <person name="Nagy L.G."/>
            <person name="Floudas D."/>
            <person name="Copeland A."/>
            <person name="Barry K.W."/>
            <person name="Cichocki N."/>
            <person name="Veneault-Fourrey C."/>
            <person name="LaButti K."/>
            <person name="Lindquist E.A."/>
            <person name="Lipzen A."/>
            <person name="Lundell T."/>
            <person name="Morin E."/>
            <person name="Murat C."/>
            <person name="Sun H."/>
            <person name="Tunlid A."/>
            <person name="Henrissat B."/>
            <person name="Grigoriev I.V."/>
            <person name="Hibbett D.S."/>
            <person name="Martin F."/>
            <person name="Nordberg H.P."/>
            <person name="Cantor M.N."/>
            <person name="Hua S.X."/>
        </authorList>
    </citation>
    <scope>NUCLEOTIDE SEQUENCE [LARGE SCALE GENOMIC DNA]</scope>
    <source>
        <strain evidence="1 2">F 1598</strain>
    </source>
</reference>
<dbReference type="InterPro" id="IPR039868">
    <property type="entry name" value="ARMD3-like"/>
</dbReference>
<dbReference type="OrthoDB" id="3258434at2759"/>
<dbReference type="GO" id="GO:0005829">
    <property type="term" value="C:cytosol"/>
    <property type="evidence" value="ECO:0007669"/>
    <property type="project" value="TreeGrafter"/>
</dbReference>
<dbReference type="Proteomes" id="UP000054166">
    <property type="component" value="Unassembled WGS sequence"/>
</dbReference>
<name>A0A0C3BQA6_PILCF</name>
<feature type="non-terminal residue" evidence="1">
    <location>
        <position position="1"/>
    </location>
</feature>
<dbReference type="STRING" id="765440.A0A0C3BQA6"/>
<protein>
    <submittedName>
        <fullName evidence="1">Uncharacterized protein</fullName>
    </submittedName>
</protein>
<feature type="non-terminal residue" evidence="1">
    <location>
        <position position="181"/>
    </location>
</feature>
<reference evidence="2" key="2">
    <citation type="submission" date="2015-01" db="EMBL/GenBank/DDBJ databases">
        <title>Evolutionary Origins and Diversification of the Mycorrhizal Mutualists.</title>
        <authorList>
            <consortium name="DOE Joint Genome Institute"/>
            <consortium name="Mycorrhizal Genomics Consortium"/>
            <person name="Kohler A."/>
            <person name="Kuo A."/>
            <person name="Nagy L.G."/>
            <person name="Floudas D."/>
            <person name="Copeland A."/>
            <person name="Barry K.W."/>
            <person name="Cichocki N."/>
            <person name="Veneault-Fourrey C."/>
            <person name="LaButti K."/>
            <person name="Lindquist E.A."/>
            <person name="Lipzen A."/>
            <person name="Lundell T."/>
            <person name="Morin E."/>
            <person name="Murat C."/>
            <person name="Riley R."/>
            <person name="Ohm R."/>
            <person name="Sun H."/>
            <person name="Tunlid A."/>
            <person name="Henrissat B."/>
            <person name="Grigoriev I.V."/>
            <person name="Hibbett D.S."/>
            <person name="Martin F."/>
        </authorList>
    </citation>
    <scope>NUCLEOTIDE SEQUENCE [LARGE SCALE GENOMIC DNA]</scope>
    <source>
        <strain evidence="2">F 1598</strain>
    </source>
</reference>
<keyword evidence="2" id="KW-1185">Reference proteome</keyword>
<dbReference type="HOGENOM" id="CLU_1492546_0_0_1"/>
<dbReference type="EMBL" id="KN832976">
    <property type="protein sequence ID" value="KIM88668.1"/>
    <property type="molecule type" value="Genomic_DNA"/>
</dbReference>
<dbReference type="AlphaFoldDB" id="A0A0C3BQA6"/>
<sequence>IKSPDTERFTFEAILLLSILANFHKSDAAKLNPYLSRIKETDDKDLMQKICWASNYAADAAVKAYQEISNDSEPTLAATFGSFLTSLRPDRALASKPVDPPRELFKNQPIEAIVVLFPIFEFVHLNTTFPLILLESIPMGSDQMTSISRLSPPPFTILTLSSYLLTHASSTSSPRATAYAN</sequence>
<accession>A0A0C3BQA6</accession>